<accession>I1D0Q1</accession>
<keyword evidence="3" id="KW-1185">Reference proteome</keyword>
<organism evidence="2 3">
    <name type="scientific">Saccharomonospora glauca K62</name>
    <dbReference type="NCBI Taxonomy" id="928724"/>
    <lineage>
        <taxon>Bacteria</taxon>
        <taxon>Bacillati</taxon>
        <taxon>Actinomycetota</taxon>
        <taxon>Actinomycetes</taxon>
        <taxon>Pseudonocardiales</taxon>
        <taxon>Pseudonocardiaceae</taxon>
        <taxon>Saccharomonospora</taxon>
    </lineage>
</organism>
<reference evidence="3" key="2">
    <citation type="submission" date="2012-01" db="EMBL/GenBank/DDBJ databases">
        <title>Noncontiguous Finished sequence of chromosome of Saccharomonospora glauca K62.</title>
        <authorList>
            <consortium name="US DOE Joint Genome Institute"/>
            <person name="Lucas S."/>
            <person name="Han J."/>
            <person name="Lapidus A."/>
            <person name="Cheng J.-F."/>
            <person name="Goodwin L."/>
            <person name="Pitluck S."/>
            <person name="Peters L."/>
            <person name="Mikhailova N."/>
            <person name="Held B."/>
            <person name="Detter J.C."/>
            <person name="Han C."/>
            <person name="Tapia R."/>
            <person name="Land M."/>
            <person name="Hauser L."/>
            <person name="Kyrpides N."/>
            <person name="Ivanova N."/>
            <person name="Pagani I."/>
            <person name="Brambilla E.-M."/>
            <person name="Klenk H.-P."/>
            <person name="Woyke T."/>
        </authorList>
    </citation>
    <scope>NUCLEOTIDE SEQUENCE [LARGE SCALE GENOMIC DNA]</scope>
    <source>
        <strain evidence="3">K62</strain>
    </source>
</reference>
<keyword evidence="1" id="KW-1133">Transmembrane helix</keyword>
<keyword evidence="1" id="KW-0472">Membrane</keyword>
<name>I1D0Q1_9PSEU</name>
<proteinExistence type="predicted"/>
<sequence length="177" mass="18841">MRARDVGAVAWLACGTDPIEKPEKGLVSMDRISRVRRHAVVALIAAGAALTPVAYASAADESTTDGMRAASTEWSTEYVGARASGIRWVEGAFPERYLHVEGELTGPADGCASVWEQWTHDFVVFPKKKIATACDGESVPVRTGNSVNFPTISGQLWLCEGTTSADNCGQPVRLTGS</sequence>
<evidence type="ECO:0000256" key="1">
    <source>
        <dbReference type="SAM" id="Phobius"/>
    </source>
</evidence>
<evidence type="ECO:0000313" key="2">
    <source>
        <dbReference type="EMBL" id="EIE98525.1"/>
    </source>
</evidence>
<keyword evidence="1" id="KW-0812">Transmembrane</keyword>
<dbReference type="STRING" id="928724.SacglDRAFT_01610"/>
<reference evidence="2 3" key="1">
    <citation type="submission" date="2011-09" db="EMBL/GenBank/DDBJ databases">
        <authorList>
            <consortium name="US DOE Joint Genome Institute (JGI-PGF)"/>
            <person name="Lucas S."/>
            <person name="Han J."/>
            <person name="Lapidus A."/>
            <person name="Cheng J.-F."/>
            <person name="Goodwin L."/>
            <person name="Pitluck S."/>
            <person name="Peters L."/>
            <person name="Land M.L."/>
            <person name="Hauser L."/>
            <person name="Brambilla E."/>
            <person name="Klenk H.-P."/>
            <person name="Woyke T.J."/>
        </authorList>
    </citation>
    <scope>NUCLEOTIDE SEQUENCE [LARGE SCALE GENOMIC DNA]</scope>
    <source>
        <strain evidence="2 3">K62</strain>
    </source>
</reference>
<dbReference type="AlphaFoldDB" id="I1D0Q1"/>
<gene>
    <name evidence="2" type="ORF">SacglDRAFT_01610</name>
</gene>
<evidence type="ECO:0000313" key="3">
    <source>
        <dbReference type="Proteomes" id="UP000005087"/>
    </source>
</evidence>
<dbReference type="Proteomes" id="UP000005087">
    <property type="component" value="Chromosome"/>
</dbReference>
<dbReference type="HOGENOM" id="CLU_1516854_0_0_11"/>
<protein>
    <submittedName>
        <fullName evidence="2">Uncharacterized protein</fullName>
    </submittedName>
</protein>
<dbReference type="EMBL" id="CM001484">
    <property type="protein sequence ID" value="EIE98525.1"/>
    <property type="molecule type" value="Genomic_DNA"/>
</dbReference>
<feature type="transmembrane region" description="Helical" evidence="1">
    <location>
        <begin position="39"/>
        <end position="58"/>
    </location>
</feature>